<dbReference type="Proteomes" id="UP000265520">
    <property type="component" value="Unassembled WGS sequence"/>
</dbReference>
<proteinExistence type="predicted"/>
<organism evidence="1 2">
    <name type="scientific">Trifolium medium</name>
    <dbReference type="NCBI Taxonomy" id="97028"/>
    <lineage>
        <taxon>Eukaryota</taxon>
        <taxon>Viridiplantae</taxon>
        <taxon>Streptophyta</taxon>
        <taxon>Embryophyta</taxon>
        <taxon>Tracheophyta</taxon>
        <taxon>Spermatophyta</taxon>
        <taxon>Magnoliopsida</taxon>
        <taxon>eudicotyledons</taxon>
        <taxon>Gunneridae</taxon>
        <taxon>Pentapetalae</taxon>
        <taxon>rosids</taxon>
        <taxon>fabids</taxon>
        <taxon>Fabales</taxon>
        <taxon>Fabaceae</taxon>
        <taxon>Papilionoideae</taxon>
        <taxon>50 kb inversion clade</taxon>
        <taxon>NPAAA clade</taxon>
        <taxon>Hologalegina</taxon>
        <taxon>IRL clade</taxon>
        <taxon>Trifolieae</taxon>
        <taxon>Trifolium</taxon>
    </lineage>
</organism>
<dbReference type="AlphaFoldDB" id="A0A392UIN0"/>
<sequence>MGLDLGLVRLKFEAEPGPGSFMSPGD</sequence>
<name>A0A392UIN0_9FABA</name>
<accession>A0A392UIN0</accession>
<dbReference type="EMBL" id="LXQA010839566">
    <property type="protein sequence ID" value="MCI73489.1"/>
    <property type="molecule type" value="Genomic_DNA"/>
</dbReference>
<reference evidence="1 2" key="1">
    <citation type="journal article" date="2018" name="Front. Plant Sci.">
        <title>Red Clover (Trifolium pratense) and Zigzag Clover (T. medium) - A Picture of Genomic Similarities and Differences.</title>
        <authorList>
            <person name="Dluhosova J."/>
            <person name="Istvanek J."/>
            <person name="Nedelnik J."/>
            <person name="Repkova J."/>
        </authorList>
    </citation>
    <scope>NUCLEOTIDE SEQUENCE [LARGE SCALE GENOMIC DNA]</scope>
    <source>
        <strain evidence="2">cv. 10/8</strain>
        <tissue evidence="1">Leaf</tissue>
    </source>
</reference>
<keyword evidence="2" id="KW-1185">Reference proteome</keyword>
<evidence type="ECO:0000313" key="1">
    <source>
        <dbReference type="EMBL" id="MCI73489.1"/>
    </source>
</evidence>
<protein>
    <submittedName>
        <fullName evidence="1">Uncharacterized protein</fullName>
    </submittedName>
</protein>
<comment type="caution">
    <text evidence="1">The sequence shown here is derived from an EMBL/GenBank/DDBJ whole genome shotgun (WGS) entry which is preliminary data.</text>
</comment>
<evidence type="ECO:0000313" key="2">
    <source>
        <dbReference type="Proteomes" id="UP000265520"/>
    </source>
</evidence>
<feature type="non-terminal residue" evidence="1">
    <location>
        <position position="26"/>
    </location>
</feature>